<accession>A0AAW8PZF7</accession>
<dbReference type="AlphaFoldDB" id="A0AAW8PZF7"/>
<dbReference type="RefSeq" id="WP_311019725.1">
    <property type="nucleotide sequence ID" value="NZ_JAUHGG010000003.1"/>
</dbReference>
<sequence>MYFKKTEVIDHRLEKKPRISYTYAAEFVRRVNILLSSVALTIVGLTAYFFLTEIHLDREAYFVKSTGEFKLIQYSKEIKEQAINIFYERGVK</sequence>
<keyword evidence="1" id="KW-0812">Transmembrane</keyword>
<evidence type="ECO:0000256" key="1">
    <source>
        <dbReference type="SAM" id="Phobius"/>
    </source>
</evidence>
<protein>
    <submittedName>
        <fullName evidence="2">Uncharacterized protein</fullName>
    </submittedName>
</protein>
<comment type="caution">
    <text evidence="2">The sequence shown here is derived from an EMBL/GenBank/DDBJ whole genome shotgun (WGS) entry which is preliminary data.</text>
</comment>
<reference evidence="2" key="1">
    <citation type="submission" date="2023-06" db="EMBL/GenBank/DDBJ databases">
        <title>Genomic Diversity of Vibrio spp. and Metagenomic Analysis of Pathogens in Florida Gulf Coastal Waters Following Hurricane Ian.</title>
        <authorList>
            <person name="Brumfield K.D."/>
        </authorList>
    </citation>
    <scope>NUCLEOTIDE SEQUENCE</scope>
    <source>
        <strain evidence="2">WBS2B-138</strain>
    </source>
</reference>
<keyword evidence="1" id="KW-1133">Transmembrane helix</keyword>
<dbReference type="EMBL" id="JAUHGG010000003">
    <property type="protein sequence ID" value="MDS1820941.1"/>
    <property type="molecule type" value="Genomic_DNA"/>
</dbReference>
<keyword evidence="1" id="KW-0472">Membrane</keyword>
<evidence type="ECO:0000313" key="3">
    <source>
        <dbReference type="Proteomes" id="UP001253193"/>
    </source>
</evidence>
<evidence type="ECO:0000313" key="2">
    <source>
        <dbReference type="EMBL" id="MDS1820941.1"/>
    </source>
</evidence>
<gene>
    <name evidence="2" type="ORF">QX249_09755</name>
</gene>
<name>A0AAW8PZF7_VIBPH</name>
<feature type="transmembrane region" description="Helical" evidence="1">
    <location>
        <begin position="33"/>
        <end position="51"/>
    </location>
</feature>
<proteinExistence type="predicted"/>
<organism evidence="2 3">
    <name type="scientific">Vibrio parahaemolyticus</name>
    <dbReference type="NCBI Taxonomy" id="670"/>
    <lineage>
        <taxon>Bacteria</taxon>
        <taxon>Pseudomonadati</taxon>
        <taxon>Pseudomonadota</taxon>
        <taxon>Gammaproteobacteria</taxon>
        <taxon>Vibrionales</taxon>
        <taxon>Vibrionaceae</taxon>
        <taxon>Vibrio</taxon>
    </lineage>
</organism>
<dbReference type="Proteomes" id="UP001253193">
    <property type="component" value="Unassembled WGS sequence"/>
</dbReference>